<dbReference type="Proteomes" id="UP000593567">
    <property type="component" value="Unassembled WGS sequence"/>
</dbReference>
<dbReference type="PANTHER" id="PTHR24248:SF129">
    <property type="entry name" value="G-PROTEIN COUPLED RECEPTORS FAMILY 1 PROFILE DOMAIN-CONTAINING PROTEIN"/>
    <property type="match status" value="1"/>
</dbReference>
<feature type="region of interest" description="Disordered" evidence="10">
    <location>
        <begin position="241"/>
        <end position="300"/>
    </location>
</feature>
<name>A0A7J7J5E2_BUGNE</name>
<dbReference type="GO" id="GO:0004930">
    <property type="term" value="F:G protein-coupled receptor activity"/>
    <property type="evidence" value="ECO:0007669"/>
    <property type="project" value="UniProtKB-KW"/>
</dbReference>
<dbReference type="EMBL" id="VXIV02003043">
    <property type="protein sequence ID" value="KAF6021419.1"/>
    <property type="molecule type" value="Genomic_DNA"/>
</dbReference>
<comment type="subcellular location">
    <subcellularLocation>
        <location evidence="1">Cell membrane</location>
        <topology evidence="1">Multi-pass membrane protein</topology>
    </subcellularLocation>
</comment>
<evidence type="ECO:0000256" key="8">
    <source>
        <dbReference type="ARBA" id="ARBA00023224"/>
    </source>
</evidence>
<evidence type="ECO:0000256" key="9">
    <source>
        <dbReference type="RuleBase" id="RU000688"/>
    </source>
</evidence>
<evidence type="ECO:0000256" key="3">
    <source>
        <dbReference type="ARBA" id="ARBA00022692"/>
    </source>
</evidence>
<dbReference type="InterPro" id="IPR017452">
    <property type="entry name" value="GPCR_Rhodpsn_7TM"/>
</dbReference>
<dbReference type="Gene3D" id="1.20.1070.10">
    <property type="entry name" value="Rhodopsin 7-helix transmembrane proteins"/>
    <property type="match status" value="1"/>
</dbReference>
<keyword evidence="6 11" id="KW-0472">Membrane</keyword>
<comment type="similarity">
    <text evidence="9">Belongs to the G-protein coupled receptor 1 family.</text>
</comment>
<dbReference type="PROSITE" id="PS00237">
    <property type="entry name" value="G_PROTEIN_RECEP_F1_1"/>
    <property type="match status" value="1"/>
</dbReference>
<evidence type="ECO:0000313" key="14">
    <source>
        <dbReference type="Proteomes" id="UP000593567"/>
    </source>
</evidence>
<evidence type="ECO:0000256" key="1">
    <source>
        <dbReference type="ARBA" id="ARBA00004651"/>
    </source>
</evidence>
<evidence type="ECO:0000259" key="12">
    <source>
        <dbReference type="PROSITE" id="PS50262"/>
    </source>
</evidence>
<accession>A0A7J7J5E2</accession>
<dbReference type="OrthoDB" id="6159456at2759"/>
<sequence>MSTTTLSTTTQYEWQFRQVAETDLRSDVTIALVGVVFLSIVLAILFGNIIVIIAILTYRQLKKQQSNLFILNLAFADLSVVVFVMIWTTAAYVADMGRSENHPWIFSNVMCNLQCAMNYCLIVVSMMTLGFISIDRFVHIVYPLQYHDIITVKRIRIMICWTWIQGLIIGFIPVGMKWIHYDYCEVVCAIDWSELHAEKFVIVAFITCFIAPALTMLVCYSVIFKRSMAYTAEIRRSTSVHTVTGSTKHNSSSEDKAGSLKKNGKKQSYGVLESSVKHSKPTENNNAETPADTPAPKIRRHSKVVKESTIVKSLLVVVLVFFVCMTPFSTTKLIKVLKGYIPCWVNTFATVIQLLASACNPLIYGIFRKEYRKAFKIQYNKACHRLSSKFTSSDYSDSFSNPYYSENKPATLKRKDLANRSVKEPVQGNETLTKPLNENQISIKLEVKEDNSYCSSTALSPSRESVESEASHVEKTFTLPRRAVSFEDTRDVVNRTTEVITL</sequence>
<dbReference type="InterPro" id="IPR000276">
    <property type="entry name" value="GPCR_Rhodpsn"/>
</dbReference>
<comment type="caution">
    <text evidence="13">The sequence shown here is derived from an EMBL/GenBank/DDBJ whole genome shotgun (WGS) entry which is preliminary data.</text>
</comment>
<keyword evidence="8 9" id="KW-0807">Transducer</keyword>
<feature type="transmembrane region" description="Helical" evidence="11">
    <location>
        <begin position="30"/>
        <end position="56"/>
    </location>
</feature>
<feature type="transmembrane region" description="Helical" evidence="11">
    <location>
        <begin position="68"/>
        <end position="94"/>
    </location>
</feature>
<feature type="transmembrane region" description="Helical" evidence="11">
    <location>
        <begin position="348"/>
        <end position="367"/>
    </location>
</feature>
<reference evidence="13" key="1">
    <citation type="submission" date="2020-06" db="EMBL/GenBank/DDBJ databases">
        <title>Draft genome of Bugula neritina, a colonial animal packing powerful symbionts and potential medicines.</title>
        <authorList>
            <person name="Rayko M."/>
        </authorList>
    </citation>
    <scope>NUCLEOTIDE SEQUENCE [LARGE SCALE GENOMIC DNA]</scope>
    <source>
        <strain evidence="13">Kwan_BN1</strain>
    </source>
</reference>
<evidence type="ECO:0000256" key="11">
    <source>
        <dbReference type="SAM" id="Phobius"/>
    </source>
</evidence>
<feature type="transmembrane region" description="Helical" evidence="11">
    <location>
        <begin position="200"/>
        <end position="223"/>
    </location>
</feature>
<dbReference type="Pfam" id="PF00001">
    <property type="entry name" value="7tm_1"/>
    <property type="match status" value="1"/>
</dbReference>
<keyword evidence="14" id="KW-1185">Reference proteome</keyword>
<feature type="domain" description="G-protein coupled receptors family 1 profile" evidence="12">
    <location>
        <begin position="47"/>
        <end position="364"/>
    </location>
</feature>
<evidence type="ECO:0000256" key="2">
    <source>
        <dbReference type="ARBA" id="ARBA00022475"/>
    </source>
</evidence>
<protein>
    <recommendedName>
        <fullName evidence="12">G-protein coupled receptors family 1 profile domain-containing protein</fullName>
    </recommendedName>
</protein>
<dbReference type="PRINTS" id="PR00237">
    <property type="entry name" value="GPCRRHODOPSN"/>
</dbReference>
<feature type="transmembrane region" description="Helical" evidence="11">
    <location>
        <begin position="116"/>
        <end position="134"/>
    </location>
</feature>
<evidence type="ECO:0000256" key="7">
    <source>
        <dbReference type="ARBA" id="ARBA00023170"/>
    </source>
</evidence>
<dbReference type="GO" id="GO:0005886">
    <property type="term" value="C:plasma membrane"/>
    <property type="evidence" value="ECO:0007669"/>
    <property type="project" value="UniProtKB-SubCell"/>
</dbReference>
<evidence type="ECO:0000256" key="5">
    <source>
        <dbReference type="ARBA" id="ARBA00023040"/>
    </source>
</evidence>
<keyword evidence="3 9" id="KW-0812">Transmembrane</keyword>
<feature type="compositionally biased region" description="Polar residues" evidence="10">
    <location>
        <begin position="241"/>
        <end position="250"/>
    </location>
</feature>
<dbReference type="PROSITE" id="PS50262">
    <property type="entry name" value="G_PROTEIN_RECEP_F1_2"/>
    <property type="match status" value="1"/>
</dbReference>
<dbReference type="PANTHER" id="PTHR24248">
    <property type="entry name" value="ADRENERGIC RECEPTOR-RELATED G-PROTEIN COUPLED RECEPTOR"/>
    <property type="match status" value="1"/>
</dbReference>
<feature type="transmembrane region" description="Helical" evidence="11">
    <location>
        <begin position="155"/>
        <end position="180"/>
    </location>
</feature>
<dbReference type="AlphaFoldDB" id="A0A7J7J5E2"/>
<keyword evidence="4 11" id="KW-1133">Transmembrane helix</keyword>
<keyword evidence="2" id="KW-1003">Cell membrane</keyword>
<dbReference type="SUPFAM" id="SSF81321">
    <property type="entry name" value="Family A G protein-coupled receptor-like"/>
    <property type="match status" value="1"/>
</dbReference>
<dbReference type="CDD" id="cd00637">
    <property type="entry name" value="7tm_classA_rhodopsin-like"/>
    <property type="match status" value="1"/>
</dbReference>
<evidence type="ECO:0000256" key="10">
    <source>
        <dbReference type="SAM" id="MobiDB-lite"/>
    </source>
</evidence>
<evidence type="ECO:0000313" key="13">
    <source>
        <dbReference type="EMBL" id="KAF6021419.1"/>
    </source>
</evidence>
<organism evidence="13 14">
    <name type="scientific">Bugula neritina</name>
    <name type="common">Brown bryozoan</name>
    <name type="synonym">Sertularia neritina</name>
    <dbReference type="NCBI Taxonomy" id="10212"/>
    <lineage>
        <taxon>Eukaryota</taxon>
        <taxon>Metazoa</taxon>
        <taxon>Spiralia</taxon>
        <taxon>Lophotrochozoa</taxon>
        <taxon>Bryozoa</taxon>
        <taxon>Gymnolaemata</taxon>
        <taxon>Cheilostomatida</taxon>
        <taxon>Flustrina</taxon>
        <taxon>Buguloidea</taxon>
        <taxon>Bugulidae</taxon>
        <taxon>Bugula</taxon>
    </lineage>
</organism>
<proteinExistence type="inferred from homology"/>
<evidence type="ECO:0000256" key="4">
    <source>
        <dbReference type="ARBA" id="ARBA00022989"/>
    </source>
</evidence>
<gene>
    <name evidence="13" type="ORF">EB796_020272</name>
</gene>
<evidence type="ECO:0000256" key="6">
    <source>
        <dbReference type="ARBA" id="ARBA00023136"/>
    </source>
</evidence>
<keyword evidence="7 9" id="KW-0675">Receptor</keyword>
<keyword evidence="5 9" id="KW-0297">G-protein coupled receptor</keyword>
<feature type="transmembrane region" description="Helical" evidence="11">
    <location>
        <begin position="309"/>
        <end position="328"/>
    </location>
</feature>
<dbReference type="SMART" id="SM01381">
    <property type="entry name" value="7TM_GPCR_Srsx"/>
    <property type="match status" value="1"/>
</dbReference>